<keyword evidence="1" id="KW-1133">Transmembrane helix</keyword>
<name>A0A4V2WNG2_9BACL</name>
<reference evidence="2 3" key="1">
    <citation type="submission" date="2019-03" db="EMBL/GenBank/DDBJ databases">
        <authorList>
            <person name="Kim M.K.M."/>
        </authorList>
    </citation>
    <scope>NUCLEOTIDE SEQUENCE [LARGE SCALE GENOMIC DNA]</scope>
    <source>
        <strain evidence="2 3">18JY21-1</strain>
    </source>
</reference>
<evidence type="ECO:0000313" key="3">
    <source>
        <dbReference type="Proteomes" id="UP000295418"/>
    </source>
</evidence>
<evidence type="ECO:0000256" key="1">
    <source>
        <dbReference type="SAM" id="Phobius"/>
    </source>
</evidence>
<proteinExistence type="predicted"/>
<accession>A0A4V2WNG2</accession>
<sequence>MNRNVRVHMRDGRVYEGTLVNVDRSNLYIRENSPYGDRCRISGFYGGYGWGAGAAVTTLALFDLLAIALIV</sequence>
<keyword evidence="1" id="KW-0472">Membrane</keyword>
<dbReference type="OrthoDB" id="2664066at2"/>
<keyword evidence="1" id="KW-0812">Transmembrane</keyword>
<dbReference type="InterPro" id="IPR010920">
    <property type="entry name" value="LSM_dom_sf"/>
</dbReference>
<dbReference type="SUPFAM" id="SSF50182">
    <property type="entry name" value="Sm-like ribonucleoproteins"/>
    <property type="match status" value="1"/>
</dbReference>
<keyword evidence="3" id="KW-1185">Reference proteome</keyword>
<dbReference type="AlphaFoldDB" id="A0A4V2WNG2"/>
<organism evidence="2 3">
    <name type="scientific">Paenibacillus albiflavus</name>
    <dbReference type="NCBI Taxonomy" id="2545760"/>
    <lineage>
        <taxon>Bacteria</taxon>
        <taxon>Bacillati</taxon>
        <taxon>Bacillota</taxon>
        <taxon>Bacilli</taxon>
        <taxon>Bacillales</taxon>
        <taxon>Paenibacillaceae</taxon>
        <taxon>Paenibacillus</taxon>
    </lineage>
</organism>
<gene>
    <name evidence="2" type="ORF">E0485_18040</name>
</gene>
<dbReference type="Proteomes" id="UP000295418">
    <property type="component" value="Unassembled WGS sequence"/>
</dbReference>
<comment type="caution">
    <text evidence="2">The sequence shown here is derived from an EMBL/GenBank/DDBJ whole genome shotgun (WGS) entry which is preliminary data.</text>
</comment>
<evidence type="ECO:0000313" key="2">
    <source>
        <dbReference type="EMBL" id="TCZ75352.1"/>
    </source>
</evidence>
<protein>
    <submittedName>
        <fullName evidence="2">Uncharacterized protein</fullName>
    </submittedName>
</protein>
<feature type="transmembrane region" description="Helical" evidence="1">
    <location>
        <begin position="48"/>
        <end position="70"/>
    </location>
</feature>
<dbReference type="EMBL" id="SKFG01000021">
    <property type="protein sequence ID" value="TCZ75352.1"/>
    <property type="molecule type" value="Genomic_DNA"/>
</dbReference>